<dbReference type="GO" id="GO:0000139">
    <property type="term" value="C:Golgi membrane"/>
    <property type="evidence" value="ECO:0007669"/>
    <property type="project" value="UniProtKB-SubCell"/>
</dbReference>
<comment type="pathway">
    <text evidence="2">Protein modification; protein glycosylation.</text>
</comment>
<dbReference type="EC" id="2.4.1.-" evidence="7"/>
<protein>
    <recommendedName>
        <fullName evidence="7">Fucosyltransferase</fullName>
        <ecNumber evidence="7">2.4.1.-</ecNumber>
    </recommendedName>
</protein>
<proteinExistence type="inferred from homology"/>
<feature type="domain" description="Fucosyltransferase C-terminal" evidence="8">
    <location>
        <begin position="3"/>
        <end position="126"/>
    </location>
</feature>
<dbReference type="OMA" id="YICIVES"/>
<evidence type="ECO:0000256" key="4">
    <source>
        <dbReference type="ARBA" id="ARBA00022676"/>
    </source>
</evidence>
<feature type="non-terminal residue" evidence="9">
    <location>
        <position position="1"/>
    </location>
</feature>
<dbReference type="Proteomes" id="UP000001593">
    <property type="component" value="Unassembled WGS sequence"/>
</dbReference>
<organism evidence="9 10">
    <name type="scientific">Nematostella vectensis</name>
    <name type="common">Starlet sea anemone</name>
    <dbReference type="NCBI Taxonomy" id="45351"/>
    <lineage>
        <taxon>Eukaryota</taxon>
        <taxon>Metazoa</taxon>
        <taxon>Cnidaria</taxon>
        <taxon>Anthozoa</taxon>
        <taxon>Hexacorallia</taxon>
        <taxon>Actiniaria</taxon>
        <taxon>Edwardsiidae</taxon>
        <taxon>Nematostella</taxon>
    </lineage>
</organism>
<keyword evidence="5 7" id="KW-0808">Transferase</keyword>
<dbReference type="PhylomeDB" id="A7T503"/>
<evidence type="ECO:0000256" key="1">
    <source>
        <dbReference type="ARBA" id="ARBA00004323"/>
    </source>
</evidence>
<evidence type="ECO:0000256" key="6">
    <source>
        <dbReference type="ARBA" id="ARBA00023034"/>
    </source>
</evidence>
<dbReference type="SUPFAM" id="SSF53756">
    <property type="entry name" value="UDP-Glycosyltransferase/glycogen phosphorylase"/>
    <property type="match status" value="1"/>
</dbReference>
<comment type="subcellular location">
    <subcellularLocation>
        <location evidence="1">Golgi apparatus membrane</location>
        <topology evidence="1">Single-pass type II membrane protein</topology>
    </subcellularLocation>
    <subcellularLocation>
        <location evidence="7">Golgi apparatus</location>
        <location evidence="7">Golgi stack membrane</location>
        <topology evidence="7">Single-pass type II membrane protein</topology>
    </subcellularLocation>
</comment>
<keyword evidence="7" id="KW-0812">Transmembrane</keyword>
<evidence type="ECO:0000313" key="9">
    <source>
        <dbReference type="EMBL" id="EDO28960.1"/>
    </source>
</evidence>
<keyword evidence="6 7" id="KW-0333">Golgi apparatus</keyword>
<dbReference type="GO" id="GO:0032580">
    <property type="term" value="C:Golgi cisterna membrane"/>
    <property type="evidence" value="ECO:0007669"/>
    <property type="project" value="UniProtKB-SubCell"/>
</dbReference>
<dbReference type="InterPro" id="IPR055270">
    <property type="entry name" value="Glyco_tran_10_C"/>
</dbReference>
<sequence length="146" mass="17236">NQECDALMLRFKFALSFENEECPDYTTEKYWFAIQRGNLPIVLGGINDNVAIPGSYIHIKDFPNIKALSEYIKYLDKNHTAYNQYFQWKRKYKVNANAFSYTRAGCNLCSLLNTRKSPKVYEHLDRFWDRGMCNRESEKLLNIIRG</sequence>
<dbReference type="Gene3D" id="3.40.50.11660">
    <property type="entry name" value="Glycosyl transferase family 10, C-terminal domain"/>
    <property type="match status" value="1"/>
</dbReference>
<dbReference type="PANTHER" id="PTHR48438">
    <property type="entry name" value="ALPHA-(1,3)-FUCOSYLTRANSFERASE C-RELATED"/>
    <property type="match status" value="1"/>
</dbReference>
<dbReference type="eggNOG" id="KOG2619">
    <property type="taxonomic scope" value="Eukaryota"/>
</dbReference>
<evidence type="ECO:0000256" key="3">
    <source>
        <dbReference type="ARBA" id="ARBA00008919"/>
    </source>
</evidence>
<evidence type="ECO:0000256" key="2">
    <source>
        <dbReference type="ARBA" id="ARBA00004922"/>
    </source>
</evidence>
<dbReference type="EMBL" id="DS471015">
    <property type="protein sequence ID" value="EDO28960.1"/>
    <property type="molecule type" value="Genomic_DNA"/>
</dbReference>
<evidence type="ECO:0000256" key="7">
    <source>
        <dbReference type="RuleBase" id="RU003832"/>
    </source>
</evidence>
<dbReference type="InterPro" id="IPR001503">
    <property type="entry name" value="Glyco_trans_10"/>
</dbReference>
<keyword evidence="7" id="KW-0472">Membrane</keyword>
<evidence type="ECO:0000313" key="10">
    <source>
        <dbReference type="Proteomes" id="UP000001593"/>
    </source>
</evidence>
<name>A7T503_NEMVE</name>
<gene>
    <name evidence="9" type="ORF">NEMVEDRAFT_v1g146158</name>
</gene>
<dbReference type="PANTHER" id="PTHR48438:SF1">
    <property type="entry name" value="ALPHA-(1,3)-FUCOSYLTRANSFERASE C-RELATED"/>
    <property type="match status" value="1"/>
</dbReference>
<dbReference type="GO" id="GO:0046920">
    <property type="term" value="F:alpha-(1-&gt;3)-fucosyltransferase activity"/>
    <property type="evidence" value="ECO:0000318"/>
    <property type="project" value="GO_Central"/>
</dbReference>
<accession>A7T503</accession>
<comment type="similarity">
    <text evidence="3 7">Belongs to the glycosyltransferase 10 family.</text>
</comment>
<dbReference type="InterPro" id="IPR038577">
    <property type="entry name" value="GT10-like_C_sf"/>
</dbReference>
<keyword evidence="4 7" id="KW-0328">Glycosyltransferase</keyword>
<dbReference type="InParanoid" id="A7T503"/>
<dbReference type="HOGENOM" id="CLU_128950_0_0_1"/>
<evidence type="ECO:0000256" key="5">
    <source>
        <dbReference type="ARBA" id="ARBA00022679"/>
    </source>
</evidence>
<dbReference type="UniPathway" id="UPA00378"/>
<dbReference type="Pfam" id="PF00852">
    <property type="entry name" value="Glyco_transf_10"/>
    <property type="match status" value="1"/>
</dbReference>
<evidence type="ECO:0000259" key="8">
    <source>
        <dbReference type="Pfam" id="PF00852"/>
    </source>
</evidence>
<reference evidence="9 10" key="1">
    <citation type="journal article" date="2007" name="Science">
        <title>Sea anemone genome reveals ancestral eumetazoan gene repertoire and genomic organization.</title>
        <authorList>
            <person name="Putnam N.H."/>
            <person name="Srivastava M."/>
            <person name="Hellsten U."/>
            <person name="Dirks B."/>
            <person name="Chapman J."/>
            <person name="Salamov A."/>
            <person name="Terry A."/>
            <person name="Shapiro H."/>
            <person name="Lindquist E."/>
            <person name="Kapitonov V.V."/>
            <person name="Jurka J."/>
            <person name="Genikhovich G."/>
            <person name="Grigoriev I.V."/>
            <person name="Lucas S.M."/>
            <person name="Steele R.E."/>
            <person name="Finnerty J.R."/>
            <person name="Technau U."/>
            <person name="Martindale M.Q."/>
            <person name="Rokhsar D.S."/>
        </authorList>
    </citation>
    <scope>NUCLEOTIDE SEQUENCE [LARGE SCALE GENOMIC DNA]</scope>
    <source>
        <strain evidence="10">CH2 X CH6</strain>
    </source>
</reference>
<dbReference type="KEGG" id="nve:5499452"/>
<dbReference type="AlphaFoldDB" id="A7T503"/>
<keyword evidence="10" id="KW-1185">Reference proteome</keyword>